<dbReference type="EMBL" id="BTGU01000051">
    <property type="protein sequence ID" value="GMN54422.1"/>
    <property type="molecule type" value="Genomic_DNA"/>
</dbReference>
<sequence length="65" mass="7638">MVVVVVNGMVMEVEKLNGRAFWESQNKEKQTWQFHKHQQQKKEDCQESKEAKEEEATTTTSSETH</sequence>
<evidence type="ECO:0000313" key="3">
    <source>
        <dbReference type="Proteomes" id="UP001187192"/>
    </source>
</evidence>
<dbReference type="Proteomes" id="UP001187192">
    <property type="component" value="Unassembled WGS sequence"/>
</dbReference>
<reference evidence="2" key="1">
    <citation type="submission" date="2023-07" db="EMBL/GenBank/DDBJ databases">
        <title>draft genome sequence of fig (Ficus carica).</title>
        <authorList>
            <person name="Takahashi T."/>
            <person name="Nishimura K."/>
        </authorList>
    </citation>
    <scope>NUCLEOTIDE SEQUENCE</scope>
</reference>
<accession>A0AA88AJT6</accession>
<dbReference type="AlphaFoldDB" id="A0AA88AJT6"/>
<comment type="caution">
    <text evidence="2">The sequence shown here is derived from an EMBL/GenBank/DDBJ whole genome shotgun (WGS) entry which is preliminary data.</text>
</comment>
<proteinExistence type="predicted"/>
<protein>
    <submittedName>
        <fullName evidence="2">Uncharacterized protein</fullName>
    </submittedName>
</protein>
<organism evidence="2 3">
    <name type="scientific">Ficus carica</name>
    <name type="common">Common fig</name>
    <dbReference type="NCBI Taxonomy" id="3494"/>
    <lineage>
        <taxon>Eukaryota</taxon>
        <taxon>Viridiplantae</taxon>
        <taxon>Streptophyta</taxon>
        <taxon>Embryophyta</taxon>
        <taxon>Tracheophyta</taxon>
        <taxon>Spermatophyta</taxon>
        <taxon>Magnoliopsida</taxon>
        <taxon>eudicotyledons</taxon>
        <taxon>Gunneridae</taxon>
        <taxon>Pentapetalae</taxon>
        <taxon>rosids</taxon>
        <taxon>fabids</taxon>
        <taxon>Rosales</taxon>
        <taxon>Moraceae</taxon>
        <taxon>Ficeae</taxon>
        <taxon>Ficus</taxon>
    </lineage>
</organism>
<evidence type="ECO:0000313" key="2">
    <source>
        <dbReference type="EMBL" id="GMN54422.1"/>
    </source>
</evidence>
<gene>
    <name evidence="2" type="ORF">TIFTF001_023550</name>
</gene>
<name>A0AA88AJT6_FICCA</name>
<evidence type="ECO:0000256" key="1">
    <source>
        <dbReference type="SAM" id="MobiDB-lite"/>
    </source>
</evidence>
<feature type="compositionally biased region" description="Basic and acidic residues" evidence="1">
    <location>
        <begin position="40"/>
        <end position="55"/>
    </location>
</feature>
<keyword evidence="3" id="KW-1185">Reference proteome</keyword>
<feature type="region of interest" description="Disordered" evidence="1">
    <location>
        <begin position="32"/>
        <end position="65"/>
    </location>
</feature>